<feature type="transmembrane region" description="Helical" evidence="1">
    <location>
        <begin position="86"/>
        <end position="107"/>
    </location>
</feature>
<dbReference type="eggNOG" id="ENOG502SSDE">
    <property type="taxonomic scope" value="Eukaryota"/>
</dbReference>
<evidence type="ECO:0000313" key="3">
    <source>
        <dbReference type="EMBL" id="EXJ92947.1"/>
    </source>
</evidence>
<keyword evidence="1" id="KW-1133">Transmembrane helix</keyword>
<comment type="caution">
    <text evidence="3">The sequence shown here is derived from an EMBL/GenBank/DDBJ whole genome shotgun (WGS) entry which is preliminary data.</text>
</comment>
<feature type="transmembrane region" description="Helical" evidence="1">
    <location>
        <begin position="127"/>
        <end position="150"/>
    </location>
</feature>
<evidence type="ECO:0000313" key="4">
    <source>
        <dbReference type="Proteomes" id="UP000019478"/>
    </source>
</evidence>
<feature type="transmembrane region" description="Helical" evidence="1">
    <location>
        <begin position="55"/>
        <end position="74"/>
    </location>
</feature>
<evidence type="ECO:0000259" key="2">
    <source>
        <dbReference type="Pfam" id="PF24800"/>
    </source>
</evidence>
<dbReference type="GeneID" id="19165637"/>
<keyword evidence="1" id="KW-0812">Transmembrane</keyword>
<proteinExistence type="predicted"/>
<gene>
    <name evidence="3" type="ORF">A1O3_01503</name>
</gene>
<dbReference type="PANTHER" id="PTHR42109:SF2">
    <property type="entry name" value="INTEGRAL MEMBRANE PROTEIN"/>
    <property type="match status" value="1"/>
</dbReference>
<evidence type="ECO:0000256" key="1">
    <source>
        <dbReference type="SAM" id="Phobius"/>
    </source>
</evidence>
<reference evidence="3 4" key="1">
    <citation type="submission" date="2013-03" db="EMBL/GenBank/DDBJ databases">
        <title>The Genome Sequence of Capronia epimyces CBS 606.96.</title>
        <authorList>
            <consortium name="The Broad Institute Genomics Platform"/>
            <person name="Cuomo C."/>
            <person name="de Hoog S."/>
            <person name="Gorbushina A."/>
            <person name="Walker B."/>
            <person name="Young S.K."/>
            <person name="Zeng Q."/>
            <person name="Gargeya S."/>
            <person name="Fitzgerald M."/>
            <person name="Haas B."/>
            <person name="Abouelleil A."/>
            <person name="Allen A.W."/>
            <person name="Alvarado L."/>
            <person name="Arachchi H.M."/>
            <person name="Berlin A.M."/>
            <person name="Chapman S.B."/>
            <person name="Gainer-Dewar J."/>
            <person name="Goldberg J."/>
            <person name="Griggs A."/>
            <person name="Gujja S."/>
            <person name="Hansen M."/>
            <person name="Howarth C."/>
            <person name="Imamovic A."/>
            <person name="Ireland A."/>
            <person name="Larimer J."/>
            <person name="McCowan C."/>
            <person name="Murphy C."/>
            <person name="Pearson M."/>
            <person name="Poon T.W."/>
            <person name="Priest M."/>
            <person name="Roberts A."/>
            <person name="Saif S."/>
            <person name="Shea T."/>
            <person name="Sisk P."/>
            <person name="Sykes S."/>
            <person name="Wortman J."/>
            <person name="Nusbaum C."/>
            <person name="Birren B."/>
        </authorList>
    </citation>
    <scope>NUCLEOTIDE SEQUENCE [LARGE SCALE GENOMIC DNA]</scope>
    <source>
        <strain evidence="3 4">CBS 606.96</strain>
    </source>
</reference>
<dbReference type="InterPro" id="IPR056119">
    <property type="entry name" value="DUF7702"/>
</dbReference>
<dbReference type="HOGENOM" id="CLU_1713020_0_0_1"/>
<sequence length="153" mass="16485">MSKWFSSKPIWTRLLLALRLLFVVAISLISAGGVVKGTADSTSQMRVGDDLVKAGYVILATIVAALFVVEVVIWRDHPALSFNITMTIAVAAFATILMAIRLVYGLLMVFDPTSRTWRGVQGSTAAYALMSLLPEYLVTVSLTAVGMMVASTL</sequence>
<dbReference type="EMBL" id="AMGY01000001">
    <property type="protein sequence ID" value="EXJ92947.1"/>
    <property type="molecule type" value="Genomic_DNA"/>
</dbReference>
<dbReference type="PANTHER" id="PTHR42109">
    <property type="entry name" value="UNPLACED GENOMIC SCAFFOLD UM_SCAF_CONTIG_1.265, WHOLE GENOME SHOTGUN SEQUENCE"/>
    <property type="match status" value="1"/>
</dbReference>
<feature type="domain" description="DUF7702" evidence="2">
    <location>
        <begin position="8"/>
        <end position="149"/>
    </location>
</feature>
<dbReference type="Proteomes" id="UP000019478">
    <property type="component" value="Unassembled WGS sequence"/>
</dbReference>
<accession>W9YJ87</accession>
<dbReference type="AlphaFoldDB" id="W9YJ87"/>
<name>W9YJ87_9EURO</name>
<keyword evidence="4" id="KW-1185">Reference proteome</keyword>
<dbReference type="RefSeq" id="XP_007729837.1">
    <property type="nucleotide sequence ID" value="XM_007731647.1"/>
</dbReference>
<protein>
    <recommendedName>
        <fullName evidence="2">DUF7702 domain-containing protein</fullName>
    </recommendedName>
</protein>
<organism evidence="3 4">
    <name type="scientific">Capronia epimyces CBS 606.96</name>
    <dbReference type="NCBI Taxonomy" id="1182542"/>
    <lineage>
        <taxon>Eukaryota</taxon>
        <taxon>Fungi</taxon>
        <taxon>Dikarya</taxon>
        <taxon>Ascomycota</taxon>
        <taxon>Pezizomycotina</taxon>
        <taxon>Eurotiomycetes</taxon>
        <taxon>Chaetothyriomycetidae</taxon>
        <taxon>Chaetothyriales</taxon>
        <taxon>Herpotrichiellaceae</taxon>
        <taxon>Capronia</taxon>
    </lineage>
</organism>
<keyword evidence="1" id="KW-0472">Membrane</keyword>
<dbReference type="Pfam" id="PF24800">
    <property type="entry name" value="DUF7702"/>
    <property type="match status" value="1"/>
</dbReference>
<dbReference type="OrthoDB" id="2560628at2759"/>